<keyword evidence="2" id="KW-1185">Reference proteome</keyword>
<sequence>MIGIFRTNINTAKDKDNVVDAIFSHFSVNACSVDIEDCDKVLRVISPQQLTENAIIDFVTRLGFNCDILD</sequence>
<dbReference type="Proteomes" id="UP000659124">
    <property type="component" value="Unassembled WGS sequence"/>
</dbReference>
<reference evidence="1 2" key="1">
    <citation type="submission" date="2020-09" db="EMBL/GenBank/DDBJ databases">
        <title>Genome sequences of type strains of Chitinophaga qingshengii and Chitinophaga varians.</title>
        <authorList>
            <person name="Kittiwongwattana C."/>
        </authorList>
    </citation>
    <scope>NUCLEOTIDE SEQUENCE [LARGE SCALE GENOMIC DNA]</scope>
    <source>
        <strain evidence="1 2">JCM 30026</strain>
    </source>
</reference>
<proteinExistence type="predicted"/>
<organism evidence="1 2">
    <name type="scientific">Chitinophaga qingshengii</name>
    <dbReference type="NCBI Taxonomy" id="1569794"/>
    <lineage>
        <taxon>Bacteria</taxon>
        <taxon>Pseudomonadati</taxon>
        <taxon>Bacteroidota</taxon>
        <taxon>Chitinophagia</taxon>
        <taxon>Chitinophagales</taxon>
        <taxon>Chitinophagaceae</taxon>
        <taxon>Chitinophaga</taxon>
    </lineage>
</organism>
<comment type="caution">
    <text evidence="1">The sequence shown here is derived from an EMBL/GenBank/DDBJ whole genome shotgun (WGS) entry which is preliminary data.</text>
</comment>
<gene>
    <name evidence="1" type="ORF">ICL07_15915</name>
</gene>
<dbReference type="RefSeq" id="WP_188089017.1">
    <property type="nucleotide sequence ID" value="NZ_JACVFC010000002.1"/>
</dbReference>
<evidence type="ECO:0000313" key="1">
    <source>
        <dbReference type="EMBL" id="MBC9931871.1"/>
    </source>
</evidence>
<protein>
    <recommendedName>
        <fullName evidence="3">HMA domain-containing protein</fullName>
    </recommendedName>
</protein>
<evidence type="ECO:0000313" key="2">
    <source>
        <dbReference type="Proteomes" id="UP000659124"/>
    </source>
</evidence>
<accession>A0ABR7TQV2</accession>
<name>A0ABR7TQV2_9BACT</name>
<evidence type="ECO:0008006" key="3">
    <source>
        <dbReference type="Google" id="ProtNLM"/>
    </source>
</evidence>
<dbReference type="EMBL" id="JACVFC010000002">
    <property type="protein sequence ID" value="MBC9931871.1"/>
    <property type="molecule type" value="Genomic_DNA"/>
</dbReference>